<evidence type="ECO:0000256" key="17">
    <source>
        <dbReference type="ARBA" id="ARBA00023170"/>
    </source>
</evidence>
<dbReference type="InterPro" id="IPR011009">
    <property type="entry name" value="Kinase-like_dom_sf"/>
</dbReference>
<evidence type="ECO:0000256" key="22">
    <source>
        <dbReference type="SAM" id="Phobius"/>
    </source>
</evidence>
<dbReference type="Pfam" id="PF08263">
    <property type="entry name" value="LRRNT_2"/>
    <property type="match status" value="1"/>
</dbReference>
<keyword evidence="7" id="KW-0433">Leucine-rich repeat</keyword>
<evidence type="ECO:0000256" key="3">
    <source>
        <dbReference type="ARBA" id="ARBA00008684"/>
    </source>
</evidence>
<sequence>MRYSNDSINLFCLDFMTLPMKMMLVKMGKLYLTALVLALFHYIALSDFQGQALIELKKALNATGSQLTSWNADHINPCSSWSNIICNGNNVTKILLSTMGLTGTLSPSIVVLKSLSTLNLKGNYITGEIPEDFGNLTNLVTLDLENNSLTGRIPSSLGNLKKLQFLTLSQNHLAGTIPESFSTLPSLINLFLDSNNLNGQIPEQLFQVSKFNFSGNRLNCGKKFHRSCASDSFHVMSGASNKSKVGLIAGLIAGLMLALLLVGVLFFLCKYRYKGNKGEVFVDVPGEIDRRIAFGQLKRFPWRELQLATEDFSDKNVIGQGGFGRVYKGVLTDGTKVAVKQSTNYESLGGDAAFLQEVEMISVAVHRNLLRLIGFCTTETERLLVYPYMQNLSVAYHLREIKPGERILDWPTRKRVALGAARGLGYLHEHCNPKIIHRDVKAANVLLDDDFEAVVCDFGLAKLVDVRKTNVTTQVRGTAGHIAPEYLSTGKSSEKTDVFGYGIMLLELVTGQRAMDLSRLEGDDVLLLDHVKKLVREKRLTAIVDENLNNYDIREVEMMTQVALLCTQQSSVDRPTMSQVTRMLEGEGLAERWEEWQHLEVTRKQDFERILRRFALGDDSIYKQEPIQLSGGR</sequence>
<evidence type="ECO:0000256" key="13">
    <source>
        <dbReference type="ARBA" id="ARBA00022777"/>
    </source>
</evidence>
<feature type="transmembrane region" description="Helical" evidence="22">
    <location>
        <begin position="245"/>
        <end position="268"/>
    </location>
</feature>
<comment type="subcellular location">
    <subcellularLocation>
        <location evidence="1">Cell membrane</location>
        <topology evidence="1">Single-pass membrane protein</topology>
    </subcellularLocation>
    <subcellularLocation>
        <location evidence="2">Membrane</location>
        <topology evidence="2">Single-pass type I membrane protein</topology>
    </subcellularLocation>
</comment>
<dbReference type="InterPro" id="IPR032675">
    <property type="entry name" value="LRR_dom_sf"/>
</dbReference>
<comment type="similarity">
    <text evidence="3">Belongs to the protein kinase superfamily. Ser/Thr protein kinase family.</text>
</comment>
<protein>
    <recommendedName>
        <fullName evidence="4">non-specific serine/threonine protein kinase</fullName>
        <ecNumber evidence="4">2.7.11.1</ecNumber>
    </recommendedName>
</protein>
<dbReference type="SMART" id="SM00220">
    <property type="entry name" value="S_TKc"/>
    <property type="match status" value="1"/>
</dbReference>
<keyword evidence="5" id="KW-1003">Cell membrane</keyword>
<proteinExistence type="inferred from homology"/>
<dbReference type="InterPro" id="IPR013210">
    <property type="entry name" value="LRR_N_plant-typ"/>
</dbReference>
<dbReference type="RefSeq" id="XP_022942580.1">
    <property type="nucleotide sequence ID" value="XM_023086812.1"/>
</dbReference>
<dbReference type="FunFam" id="1.10.510.10:FF:000016">
    <property type="entry name" value="Somatic embryogenesis receptor-like kinase 1"/>
    <property type="match status" value="1"/>
</dbReference>
<comment type="catalytic activity">
    <reaction evidence="20">
        <text>L-seryl-[protein] + ATP = O-phospho-L-seryl-[protein] + ADP + H(+)</text>
        <dbReference type="Rhea" id="RHEA:17989"/>
        <dbReference type="Rhea" id="RHEA-COMP:9863"/>
        <dbReference type="Rhea" id="RHEA-COMP:11604"/>
        <dbReference type="ChEBI" id="CHEBI:15378"/>
        <dbReference type="ChEBI" id="CHEBI:29999"/>
        <dbReference type="ChEBI" id="CHEBI:30616"/>
        <dbReference type="ChEBI" id="CHEBI:83421"/>
        <dbReference type="ChEBI" id="CHEBI:456216"/>
        <dbReference type="EC" id="2.7.11.1"/>
    </reaction>
</comment>
<keyword evidence="13" id="KW-0418">Kinase</keyword>
<dbReference type="Gene3D" id="3.30.200.20">
    <property type="entry name" value="Phosphorylase Kinase, domain 1"/>
    <property type="match status" value="1"/>
</dbReference>
<keyword evidence="11" id="KW-0677">Repeat</keyword>
<evidence type="ECO:0000313" key="25">
    <source>
        <dbReference type="RefSeq" id="XP_022942580.1"/>
    </source>
</evidence>
<evidence type="ECO:0000259" key="23">
    <source>
        <dbReference type="PROSITE" id="PS50011"/>
    </source>
</evidence>
<keyword evidence="6" id="KW-0723">Serine/threonine-protein kinase</keyword>
<dbReference type="GO" id="GO:0004674">
    <property type="term" value="F:protein serine/threonine kinase activity"/>
    <property type="evidence" value="ECO:0007669"/>
    <property type="project" value="UniProtKB-KW"/>
</dbReference>
<keyword evidence="18" id="KW-0325">Glycoprotein</keyword>
<comment type="catalytic activity">
    <reaction evidence="19">
        <text>L-threonyl-[protein] + ATP = O-phospho-L-threonyl-[protein] + ADP + H(+)</text>
        <dbReference type="Rhea" id="RHEA:46608"/>
        <dbReference type="Rhea" id="RHEA-COMP:11060"/>
        <dbReference type="Rhea" id="RHEA-COMP:11605"/>
        <dbReference type="ChEBI" id="CHEBI:15378"/>
        <dbReference type="ChEBI" id="CHEBI:30013"/>
        <dbReference type="ChEBI" id="CHEBI:30616"/>
        <dbReference type="ChEBI" id="CHEBI:61977"/>
        <dbReference type="ChEBI" id="CHEBI:456216"/>
        <dbReference type="EC" id="2.7.11.1"/>
    </reaction>
</comment>
<dbReference type="InterPro" id="IPR008271">
    <property type="entry name" value="Ser/Thr_kinase_AS"/>
</dbReference>
<reference evidence="25" key="1">
    <citation type="submission" date="2025-08" db="UniProtKB">
        <authorList>
            <consortium name="RefSeq"/>
        </authorList>
    </citation>
    <scope>IDENTIFICATION</scope>
    <source>
        <tissue evidence="25">Young leaves</tissue>
    </source>
</reference>
<evidence type="ECO:0000256" key="4">
    <source>
        <dbReference type="ARBA" id="ARBA00012513"/>
    </source>
</evidence>
<evidence type="ECO:0000256" key="8">
    <source>
        <dbReference type="ARBA" id="ARBA00022679"/>
    </source>
</evidence>
<evidence type="ECO:0000256" key="11">
    <source>
        <dbReference type="ARBA" id="ARBA00022737"/>
    </source>
</evidence>
<dbReference type="InterPro" id="IPR001611">
    <property type="entry name" value="Leu-rich_rpt"/>
</dbReference>
<dbReference type="PROSITE" id="PS00108">
    <property type="entry name" value="PROTEIN_KINASE_ST"/>
    <property type="match status" value="1"/>
</dbReference>
<dbReference type="PROSITE" id="PS50011">
    <property type="entry name" value="PROTEIN_KINASE_DOM"/>
    <property type="match status" value="1"/>
</dbReference>
<keyword evidence="9 22" id="KW-0812">Transmembrane</keyword>
<evidence type="ECO:0000256" key="19">
    <source>
        <dbReference type="ARBA" id="ARBA00047899"/>
    </source>
</evidence>
<dbReference type="PROSITE" id="PS00107">
    <property type="entry name" value="PROTEIN_KINASE_ATP"/>
    <property type="match status" value="1"/>
</dbReference>
<dbReference type="InterPro" id="IPR017441">
    <property type="entry name" value="Protein_kinase_ATP_BS"/>
</dbReference>
<evidence type="ECO:0000256" key="21">
    <source>
        <dbReference type="PROSITE-ProRule" id="PRU10141"/>
    </source>
</evidence>
<dbReference type="PANTHER" id="PTHR48006:SF102">
    <property type="entry name" value="LEUCINE-RICH REPEAT-CONTAINING PROTEIN DDB_G0281931-RELATED"/>
    <property type="match status" value="1"/>
</dbReference>
<evidence type="ECO:0000256" key="7">
    <source>
        <dbReference type="ARBA" id="ARBA00022614"/>
    </source>
</evidence>
<dbReference type="InterPro" id="IPR051824">
    <property type="entry name" value="LRR_Rcpt-Like_S/T_Kinase"/>
</dbReference>
<keyword evidence="16 22" id="KW-0472">Membrane</keyword>
<dbReference type="Pfam" id="PF07714">
    <property type="entry name" value="PK_Tyr_Ser-Thr"/>
    <property type="match status" value="1"/>
</dbReference>
<dbReference type="Proteomes" id="UP000504609">
    <property type="component" value="Unplaced"/>
</dbReference>
<evidence type="ECO:0000256" key="14">
    <source>
        <dbReference type="ARBA" id="ARBA00022840"/>
    </source>
</evidence>
<accession>A0A6J1FWJ8</accession>
<evidence type="ECO:0000256" key="16">
    <source>
        <dbReference type="ARBA" id="ARBA00023136"/>
    </source>
</evidence>
<keyword evidence="12 21" id="KW-0547">Nucleotide-binding</keyword>
<dbReference type="FunFam" id="3.80.10.10:FF:000150">
    <property type="entry name" value="Putative LRR receptor-like serine/threonine-protein kinase"/>
    <property type="match status" value="1"/>
</dbReference>
<name>A0A6J1FWJ8_CUCMO</name>
<evidence type="ECO:0000256" key="6">
    <source>
        <dbReference type="ARBA" id="ARBA00022527"/>
    </source>
</evidence>
<evidence type="ECO:0000256" key="18">
    <source>
        <dbReference type="ARBA" id="ARBA00023180"/>
    </source>
</evidence>
<gene>
    <name evidence="25" type="primary">LOC111447576</name>
</gene>
<feature type="domain" description="Protein kinase" evidence="23">
    <location>
        <begin position="312"/>
        <end position="589"/>
    </location>
</feature>
<dbReference type="InterPro" id="IPR001245">
    <property type="entry name" value="Ser-Thr/Tyr_kinase_cat_dom"/>
</dbReference>
<dbReference type="InterPro" id="IPR000719">
    <property type="entry name" value="Prot_kinase_dom"/>
</dbReference>
<evidence type="ECO:0000256" key="15">
    <source>
        <dbReference type="ARBA" id="ARBA00022989"/>
    </source>
</evidence>
<dbReference type="Gene3D" id="3.80.10.10">
    <property type="entry name" value="Ribonuclease Inhibitor"/>
    <property type="match status" value="1"/>
</dbReference>
<dbReference type="SUPFAM" id="SSF52058">
    <property type="entry name" value="L domain-like"/>
    <property type="match status" value="1"/>
</dbReference>
<evidence type="ECO:0000256" key="9">
    <source>
        <dbReference type="ARBA" id="ARBA00022692"/>
    </source>
</evidence>
<keyword evidence="14 21" id="KW-0067">ATP-binding</keyword>
<keyword evidence="24" id="KW-1185">Reference proteome</keyword>
<evidence type="ECO:0000256" key="2">
    <source>
        <dbReference type="ARBA" id="ARBA00004479"/>
    </source>
</evidence>
<keyword evidence="15 22" id="KW-1133">Transmembrane helix</keyword>
<dbReference type="GO" id="GO:0005886">
    <property type="term" value="C:plasma membrane"/>
    <property type="evidence" value="ECO:0007669"/>
    <property type="project" value="UniProtKB-SubCell"/>
</dbReference>
<evidence type="ECO:0000256" key="1">
    <source>
        <dbReference type="ARBA" id="ARBA00004162"/>
    </source>
</evidence>
<dbReference type="InterPro" id="IPR003591">
    <property type="entry name" value="Leu-rich_rpt_typical-subtyp"/>
</dbReference>
<dbReference type="SMART" id="SM00369">
    <property type="entry name" value="LRR_TYP"/>
    <property type="match status" value="3"/>
</dbReference>
<evidence type="ECO:0000256" key="12">
    <source>
        <dbReference type="ARBA" id="ARBA00022741"/>
    </source>
</evidence>
<feature type="binding site" evidence="21">
    <location>
        <position position="340"/>
    </location>
    <ligand>
        <name>ATP</name>
        <dbReference type="ChEBI" id="CHEBI:30616"/>
    </ligand>
</feature>
<dbReference type="EC" id="2.7.11.1" evidence="4"/>
<dbReference type="SUPFAM" id="SSF56112">
    <property type="entry name" value="Protein kinase-like (PK-like)"/>
    <property type="match status" value="1"/>
</dbReference>
<keyword evidence="17" id="KW-0675">Receptor</keyword>
<keyword evidence="8" id="KW-0808">Transferase</keyword>
<evidence type="ECO:0000256" key="20">
    <source>
        <dbReference type="ARBA" id="ARBA00048679"/>
    </source>
</evidence>
<evidence type="ECO:0000256" key="5">
    <source>
        <dbReference type="ARBA" id="ARBA00022475"/>
    </source>
</evidence>
<organism evidence="24 25">
    <name type="scientific">Cucurbita moschata</name>
    <name type="common">Winter crookneck squash</name>
    <name type="synonym">Cucurbita pepo var. moschata</name>
    <dbReference type="NCBI Taxonomy" id="3662"/>
    <lineage>
        <taxon>Eukaryota</taxon>
        <taxon>Viridiplantae</taxon>
        <taxon>Streptophyta</taxon>
        <taxon>Embryophyta</taxon>
        <taxon>Tracheophyta</taxon>
        <taxon>Spermatophyta</taxon>
        <taxon>Magnoliopsida</taxon>
        <taxon>eudicotyledons</taxon>
        <taxon>Gunneridae</taxon>
        <taxon>Pentapetalae</taxon>
        <taxon>rosids</taxon>
        <taxon>fabids</taxon>
        <taxon>Cucurbitales</taxon>
        <taxon>Cucurbitaceae</taxon>
        <taxon>Cucurbiteae</taxon>
        <taxon>Cucurbita</taxon>
    </lineage>
</organism>
<dbReference type="GO" id="GO:0005524">
    <property type="term" value="F:ATP binding"/>
    <property type="evidence" value="ECO:0007669"/>
    <property type="project" value="UniProtKB-UniRule"/>
</dbReference>
<dbReference type="Gene3D" id="1.10.510.10">
    <property type="entry name" value="Transferase(Phosphotransferase) domain 1"/>
    <property type="match status" value="1"/>
</dbReference>
<evidence type="ECO:0000313" key="24">
    <source>
        <dbReference type="Proteomes" id="UP000504609"/>
    </source>
</evidence>
<dbReference type="AlphaFoldDB" id="A0A6J1FWJ8"/>
<dbReference type="Pfam" id="PF13855">
    <property type="entry name" value="LRR_8"/>
    <property type="match status" value="1"/>
</dbReference>
<dbReference type="PANTHER" id="PTHR48006">
    <property type="entry name" value="LEUCINE-RICH REPEAT-CONTAINING PROTEIN DDB_G0281931-RELATED"/>
    <property type="match status" value="1"/>
</dbReference>
<dbReference type="FunFam" id="3.30.200.20:FF:000015">
    <property type="entry name" value="Somatic embryogenesis receptor kinase 1"/>
    <property type="match status" value="1"/>
</dbReference>
<keyword evidence="10" id="KW-0732">Signal</keyword>
<dbReference type="GeneID" id="111447576"/>
<evidence type="ECO:0000256" key="10">
    <source>
        <dbReference type="ARBA" id="ARBA00022729"/>
    </source>
</evidence>
<dbReference type="KEGG" id="cmos:111447576"/>